<dbReference type="PIRSF" id="PIRSF000102">
    <property type="entry name" value="Lac_mal_DH"/>
    <property type="match status" value="1"/>
</dbReference>
<dbReference type="Pfam" id="PF02866">
    <property type="entry name" value="Ldh_1_C"/>
    <property type="match status" value="1"/>
</dbReference>
<proteinExistence type="inferred from homology"/>
<dbReference type="Gene3D" id="3.90.110.10">
    <property type="entry name" value="Lactate dehydrogenase/glycoside hydrolase, family 4, C-terminal"/>
    <property type="match status" value="1"/>
</dbReference>
<dbReference type="EMBL" id="CP014873">
    <property type="protein sequence ID" value="ANK61594.1"/>
    <property type="molecule type" value="Genomic_DNA"/>
</dbReference>
<evidence type="ECO:0000313" key="2">
    <source>
        <dbReference type="EMBL" id="ANK61594.1"/>
    </source>
</evidence>
<dbReference type="Pfam" id="PF00056">
    <property type="entry name" value="Ldh_1_N"/>
    <property type="match status" value="1"/>
</dbReference>
<reference evidence="2 3" key="1">
    <citation type="submission" date="2016-03" db="EMBL/GenBank/DDBJ databases">
        <title>Pediococcus and Lactobacillus from brewery environment - whole genome sequencing and assembly.</title>
        <authorList>
            <person name="Behr J."/>
            <person name="Geissler A.J."/>
            <person name="Vogel R.F."/>
        </authorList>
    </citation>
    <scope>NUCLEOTIDE SEQUENCE [LARGE SCALE GENOMIC DNA]</scope>
    <source>
        <strain evidence="2 3">TMW 1.1989</strain>
    </source>
</reference>
<organism evidence="2 3">
    <name type="scientific">Loigolactobacillus backii</name>
    <dbReference type="NCBI Taxonomy" id="375175"/>
    <lineage>
        <taxon>Bacteria</taxon>
        <taxon>Bacillati</taxon>
        <taxon>Bacillota</taxon>
        <taxon>Bacilli</taxon>
        <taxon>Lactobacillales</taxon>
        <taxon>Lactobacillaceae</taxon>
        <taxon>Loigolactobacillus</taxon>
    </lineage>
</organism>
<dbReference type="GO" id="GO:0006089">
    <property type="term" value="P:lactate metabolic process"/>
    <property type="evidence" value="ECO:0007669"/>
    <property type="project" value="TreeGrafter"/>
</dbReference>
<name>A0A192GYJ5_9LACO</name>
<dbReference type="STRING" id="375175.AYR53_01735"/>
<dbReference type="CDD" id="cd05291">
    <property type="entry name" value="HicDH_like"/>
    <property type="match status" value="1"/>
</dbReference>
<dbReference type="SUPFAM" id="SSF56327">
    <property type="entry name" value="LDH C-terminal domain-like"/>
    <property type="match status" value="1"/>
</dbReference>
<dbReference type="GO" id="GO:0004459">
    <property type="term" value="F:L-lactate dehydrogenase (NAD+) activity"/>
    <property type="evidence" value="ECO:0007669"/>
    <property type="project" value="TreeGrafter"/>
</dbReference>
<dbReference type="SUPFAM" id="SSF51735">
    <property type="entry name" value="NAD(P)-binding Rossmann-fold domains"/>
    <property type="match status" value="1"/>
</dbReference>
<dbReference type="Proteomes" id="UP000078582">
    <property type="component" value="Chromosome"/>
</dbReference>
<evidence type="ECO:0000313" key="3">
    <source>
        <dbReference type="Proteomes" id="UP000078582"/>
    </source>
</evidence>
<accession>A0A192GYJ5</accession>
<dbReference type="Gene3D" id="3.40.50.720">
    <property type="entry name" value="NAD(P)-binding Rossmann-like Domain"/>
    <property type="match status" value="1"/>
</dbReference>
<keyword evidence="3" id="KW-1185">Reference proteome</keyword>
<dbReference type="InterPro" id="IPR015955">
    <property type="entry name" value="Lactate_DH/Glyco_Ohase_4_C"/>
</dbReference>
<dbReference type="InterPro" id="IPR001236">
    <property type="entry name" value="Lactate/malate_DH_N"/>
</dbReference>
<protein>
    <submittedName>
        <fullName evidence="2">L-lactate dehydrogenase</fullName>
    </submittedName>
</protein>
<dbReference type="OrthoDB" id="9802969at2"/>
<dbReference type="AlphaFoldDB" id="A0A192GYJ5"/>
<sequence length="308" mass="33345">MRKMAVIGLGHVGREVGYTIVTKGIADDLTLFDKSDKIAKAEQLDLQDAQGQLTTHTNVAIQDYAQLQDTDVIIFSAGDITALYDHAGDRLAELRVTSKIVEEVGPKIKASGFNGIIIDITNPCDVITTYLQDLTGLPKKQVFGTGTSLDTLRMKRAVGEKLNVELTNVAGFNLGEHGETQFTAWSTVTVGGKPISVLAKERNLDVNQLSEDARLGGWYIFNGKRYTSYGIATAAVTLAEAVFSDARVIRPVSNWNEELGICIGQPAIVGREGIVATYPITLPADEQALFQKSADTIKHNYSTLPSKS</sequence>
<dbReference type="RefSeq" id="WP_068226138.1">
    <property type="nucleotide sequence ID" value="NZ_CP014623.1"/>
</dbReference>
<dbReference type="PRINTS" id="PR00086">
    <property type="entry name" value="LLDHDRGNASE"/>
</dbReference>
<dbReference type="InterPro" id="IPR022383">
    <property type="entry name" value="Lactate/malate_DH_C"/>
</dbReference>
<dbReference type="InterPro" id="IPR001557">
    <property type="entry name" value="L-lactate/malate_DH"/>
</dbReference>
<dbReference type="PANTHER" id="PTHR43128:SF31">
    <property type="entry name" value="L-LACTATE DEHYDROGENASE"/>
    <property type="match status" value="1"/>
</dbReference>
<comment type="similarity">
    <text evidence="1">Belongs to the LDH/MDH superfamily. LDH family.</text>
</comment>
<dbReference type="KEGG" id="lbt:AYR52_11570"/>
<gene>
    <name evidence="2" type="ORF">AYR53_01735</name>
</gene>
<evidence type="ECO:0000256" key="1">
    <source>
        <dbReference type="ARBA" id="ARBA00006054"/>
    </source>
</evidence>
<dbReference type="GeneID" id="42980956"/>
<dbReference type="PANTHER" id="PTHR43128">
    <property type="entry name" value="L-2-HYDROXYCARBOXYLATE DEHYDROGENASE (NAD(P)(+))"/>
    <property type="match status" value="1"/>
</dbReference>
<dbReference type="InterPro" id="IPR036291">
    <property type="entry name" value="NAD(P)-bd_dom_sf"/>
</dbReference>